<dbReference type="RefSeq" id="WP_190127640.1">
    <property type="nucleotide sequence ID" value="NZ_BNBD01000001.1"/>
</dbReference>
<reference evidence="2" key="1">
    <citation type="journal article" date="2014" name="Int. J. Syst. Evol. Microbiol.">
        <title>Complete genome sequence of Corynebacterium casei LMG S-19264T (=DSM 44701T), isolated from a smear-ripened cheese.</title>
        <authorList>
            <consortium name="US DOE Joint Genome Institute (JGI-PGF)"/>
            <person name="Walter F."/>
            <person name="Albersmeier A."/>
            <person name="Kalinowski J."/>
            <person name="Ruckert C."/>
        </authorList>
    </citation>
    <scope>NUCLEOTIDE SEQUENCE</scope>
    <source>
        <strain evidence="2">JCM 4059</strain>
    </source>
</reference>
<evidence type="ECO:0000259" key="1">
    <source>
        <dbReference type="Pfam" id="PF04149"/>
    </source>
</evidence>
<dbReference type="Pfam" id="PF04149">
    <property type="entry name" value="DUF397"/>
    <property type="match status" value="1"/>
</dbReference>
<gene>
    <name evidence="2" type="ORF">GCM10010218_04610</name>
</gene>
<name>A0A919E952_9ACTN</name>
<reference evidence="2" key="2">
    <citation type="submission" date="2020-09" db="EMBL/GenBank/DDBJ databases">
        <authorList>
            <person name="Sun Q."/>
            <person name="Ohkuma M."/>
        </authorList>
    </citation>
    <scope>NUCLEOTIDE SEQUENCE</scope>
    <source>
        <strain evidence="2">JCM 4059</strain>
    </source>
</reference>
<evidence type="ECO:0000313" key="3">
    <source>
        <dbReference type="Proteomes" id="UP000638313"/>
    </source>
</evidence>
<proteinExistence type="predicted"/>
<protein>
    <recommendedName>
        <fullName evidence="1">DUF397 domain-containing protein</fullName>
    </recommendedName>
</protein>
<dbReference type="InterPro" id="IPR007278">
    <property type="entry name" value="DUF397"/>
</dbReference>
<sequence length="69" mass="7139">MSTTAWRKSTHSAAAGDGCLEVAADFRTTVPIRDSKNPTGPILSVPAPAWASFVNAISHGDLPTGSTRS</sequence>
<keyword evidence="3" id="KW-1185">Reference proteome</keyword>
<accession>A0A919E952</accession>
<dbReference type="EMBL" id="BNBD01000001">
    <property type="protein sequence ID" value="GHF26767.1"/>
    <property type="molecule type" value="Genomic_DNA"/>
</dbReference>
<dbReference type="Proteomes" id="UP000638313">
    <property type="component" value="Unassembled WGS sequence"/>
</dbReference>
<feature type="domain" description="DUF397" evidence="1">
    <location>
        <begin position="5"/>
        <end position="57"/>
    </location>
</feature>
<comment type="caution">
    <text evidence="2">The sequence shown here is derived from an EMBL/GenBank/DDBJ whole genome shotgun (WGS) entry which is preliminary data.</text>
</comment>
<organism evidence="2 3">
    <name type="scientific">Streptomyces mashuensis</name>
    <dbReference type="NCBI Taxonomy" id="33904"/>
    <lineage>
        <taxon>Bacteria</taxon>
        <taxon>Bacillati</taxon>
        <taxon>Actinomycetota</taxon>
        <taxon>Actinomycetes</taxon>
        <taxon>Kitasatosporales</taxon>
        <taxon>Streptomycetaceae</taxon>
        <taxon>Streptomyces</taxon>
    </lineage>
</organism>
<evidence type="ECO:0000313" key="2">
    <source>
        <dbReference type="EMBL" id="GHF26767.1"/>
    </source>
</evidence>
<dbReference type="AlphaFoldDB" id="A0A919E952"/>